<dbReference type="Proteomes" id="UP001164746">
    <property type="component" value="Chromosome 17"/>
</dbReference>
<dbReference type="InterPro" id="IPR003609">
    <property type="entry name" value="Pan_app"/>
</dbReference>
<protein>
    <submittedName>
        <fullName evidence="2">HMCT-like protein</fullName>
    </submittedName>
</protein>
<accession>A0ABY7G739</accession>
<dbReference type="PANTHER" id="PTHR24543">
    <property type="entry name" value="MULTICOPPER OXIDASE-RELATED"/>
    <property type="match status" value="1"/>
</dbReference>
<evidence type="ECO:0000259" key="1">
    <source>
        <dbReference type="PROSITE" id="PS50022"/>
    </source>
</evidence>
<dbReference type="PROSITE" id="PS50022">
    <property type="entry name" value="FA58C_3"/>
    <property type="match status" value="1"/>
</dbReference>
<evidence type="ECO:0000313" key="2">
    <source>
        <dbReference type="EMBL" id="WAR30230.1"/>
    </source>
</evidence>
<dbReference type="SUPFAM" id="SSF49785">
    <property type="entry name" value="Galactose-binding domain-like"/>
    <property type="match status" value="1"/>
</dbReference>
<dbReference type="Pfam" id="PF00024">
    <property type="entry name" value="PAN_1"/>
    <property type="match status" value="1"/>
</dbReference>
<keyword evidence="3" id="KW-1185">Reference proteome</keyword>
<dbReference type="InterPro" id="IPR008979">
    <property type="entry name" value="Galactose-bd-like_sf"/>
</dbReference>
<dbReference type="Pfam" id="PF00754">
    <property type="entry name" value="F5_F8_type_C"/>
    <property type="match status" value="1"/>
</dbReference>
<dbReference type="SMART" id="SM00231">
    <property type="entry name" value="FA58C"/>
    <property type="match status" value="1"/>
</dbReference>
<dbReference type="InterPro" id="IPR000421">
    <property type="entry name" value="FA58C"/>
</dbReference>
<dbReference type="Gene3D" id="2.60.120.260">
    <property type="entry name" value="Galactose-binding domain-like"/>
    <property type="match status" value="1"/>
</dbReference>
<feature type="domain" description="F5/8 type C" evidence="1">
    <location>
        <begin position="69"/>
        <end position="228"/>
    </location>
</feature>
<dbReference type="CDD" id="cd00057">
    <property type="entry name" value="FA58C"/>
    <property type="match status" value="1"/>
</dbReference>
<organism evidence="2 3">
    <name type="scientific">Mya arenaria</name>
    <name type="common">Soft-shell clam</name>
    <dbReference type="NCBI Taxonomy" id="6604"/>
    <lineage>
        <taxon>Eukaryota</taxon>
        <taxon>Metazoa</taxon>
        <taxon>Spiralia</taxon>
        <taxon>Lophotrochozoa</taxon>
        <taxon>Mollusca</taxon>
        <taxon>Bivalvia</taxon>
        <taxon>Autobranchia</taxon>
        <taxon>Heteroconchia</taxon>
        <taxon>Euheterodonta</taxon>
        <taxon>Imparidentia</taxon>
        <taxon>Neoheterodontei</taxon>
        <taxon>Myida</taxon>
        <taxon>Myoidea</taxon>
        <taxon>Myidae</taxon>
        <taxon>Mya</taxon>
    </lineage>
</organism>
<name>A0ABY7G739_MYAAR</name>
<sequence>MKGQKVSTFTSSIPAVSLIKCESMCSLRKRNGMCNICGYDKTSKTCFLSDDNEDDIILTSDDRKVVLKPVEKYLVNGGDPVSDAQFSASSVYVNASNHAASGARLHSLPSPTSIGAWGAWTLDANQYIQVQLNGLSQVVGVAVQGRPINADGCCNQHVTSYKVLYSWNCQQFLTVNDTSGMAMTFAGNTDQDTVVTSMLPKQVSALCVRINPVTWMNRSVLRFDILGCRV</sequence>
<reference evidence="2" key="1">
    <citation type="submission" date="2022-11" db="EMBL/GenBank/DDBJ databases">
        <title>Centuries of genome instability and evolution in soft-shell clam transmissible cancer (bioRxiv).</title>
        <authorList>
            <person name="Hart S.F.M."/>
            <person name="Yonemitsu M.A."/>
            <person name="Giersch R.M."/>
            <person name="Beal B.F."/>
            <person name="Arriagada G."/>
            <person name="Davis B.W."/>
            <person name="Ostrander E.A."/>
            <person name="Goff S.P."/>
            <person name="Metzger M.J."/>
        </authorList>
    </citation>
    <scope>NUCLEOTIDE SEQUENCE</scope>
    <source>
        <strain evidence="2">MELC-2E11</strain>
        <tissue evidence="2">Siphon/mantle</tissue>
    </source>
</reference>
<proteinExistence type="predicted"/>
<evidence type="ECO:0000313" key="3">
    <source>
        <dbReference type="Proteomes" id="UP001164746"/>
    </source>
</evidence>
<dbReference type="EMBL" id="CP111028">
    <property type="protein sequence ID" value="WAR30230.1"/>
    <property type="molecule type" value="Genomic_DNA"/>
</dbReference>
<gene>
    <name evidence="2" type="ORF">MAR_032772</name>
</gene>